<organism evidence="2 3">
    <name type="scientific">Ophiobolus disseminans</name>
    <dbReference type="NCBI Taxonomy" id="1469910"/>
    <lineage>
        <taxon>Eukaryota</taxon>
        <taxon>Fungi</taxon>
        <taxon>Dikarya</taxon>
        <taxon>Ascomycota</taxon>
        <taxon>Pezizomycotina</taxon>
        <taxon>Dothideomycetes</taxon>
        <taxon>Pleosporomycetidae</taxon>
        <taxon>Pleosporales</taxon>
        <taxon>Pleosporineae</taxon>
        <taxon>Phaeosphaeriaceae</taxon>
        <taxon>Ophiobolus</taxon>
    </lineage>
</organism>
<gene>
    <name evidence="2" type="ORF">CC86DRAFT_42087</name>
</gene>
<evidence type="ECO:0000313" key="2">
    <source>
        <dbReference type="EMBL" id="KAF2825322.1"/>
    </source>
</evidence>
<accession>A0A6A6ZWB9</accession>
<evidence type="ECO:0000256" key="1">
    <source>
        <dbReference type="SAM" id="SignalP"/>
    </source>
</evidence>
<name>A0A6A6ZWB9_9PLEO</name>
<feature type="signal peptide" evidence="1">
    <location>
        <begin position="1"/>
        <end position="21"/>
    </location>
</feature>
<protein>
    <submittedName>
        <fullName evidence="2">Uncharacterized protein</fullName>
    </submittedName>
</protein>
<dbReference type="AlphaFoldDB" id="A0A6A6ZWB9"/>
<keyword evidence="3" id="KW-1185">Reference proteome</keyword>
<dbReference type="EMBL" id="MU006228">
    <property type="protein sequence ID" value="KAF2825322.1"/>
    <property type="molecule type" value="Genomic_DNA"/>
</dbReference>
<sequence length="112" mass="12290">MASAPALRIARLILLSAATQALRRFGRAWGVDDVADAIPSALHPRGEHCAASWGLKFILALEDLAKITHCSGLAKIKEKLQAAVDIWCNEHPKRQMSLIVKDLVNTARVLRK</sequence>
<dbReference type="Proteomes" id="UP000799424">
    <property type="component" value="Unassembled WGS sequence"/>
</dbReference>
<evidence type="ECO:0000313" key="3">
    <source>
        <dbReference type="Proteomes" id="UP000799424"/>
    </source>
</evidence>
<feature type="chain" id="PRO_5025403944" evidence="1">
    <location>
        <begin position="22"/>
        <end position="112"/>
    </location>
</feature>
<proteinExistence type="predicted"/>
<keyword evidence="1" id="KW-0732">Signal</keyword>
<reference evidence="2" key="1">
    <citation type="journal article" date="2020" name="Stud. Mycol.">
        <title>101 Dothideomycetes genomes: a test case for predicting lifestyles and emergence of pathogens.</title>
        <authorList>
            <person name="Haridas S."/>
            <person name="Albert R."/>
            <person name="Binder M."/>
            <person name="Bloem J."/>
            <person name="Labutti K."/>
            <person name="Salamov A."/>
            <person name="Andreopoulos B."/>
            <person name="Baker S."/>
            <person name="Barry K."/>
            <person name="Bills G."/>
            <person name="Bluhm B."/>
            <person name="Cannon C."/>
            <person name="Castanera R."/>
            <person name="Culley D."/>
            <person name="Daum C."/>
            <person name="Ezra D."/>
            <person name="Gonzalez J."/>
            <person name="Henrissat B."/>
            <person name="Kuo A."/>
            <person name="Liang C."/>
            <person name="Lipzen A."/>
            <person name="Lutzoni F."/>
            <person name="Magnuson J."/>
            <person name="Mondo S."/>
            <person name="Nolan M."/>
            <person name="Ohm R."/>
            <person name="Pangilinan J."/>
            <person name="Park H.-J."/>
            <person name="Ramirez L."/>
            <person name="Alfaro M."/>
            <person name="Sun H."/>
            <person name="Tritt A."/>
            <person name="Yoshinaga Y."/>
            <person name="Zwiers L.-H."/>
            <person name="Turgeon B."/>
            <person name="Goodwin S."/>
            <person name="Spatafora J."/>
            <person name="Crous P."/>
            <person name="Grigoriev I."/>
        </authorList>
    </citation>
    <scope>NUCLEOTIDE SEQUENCE</scope>
    <source>
        <strain evidence="2">CBS 113818</strain>
    </source>
</reference>